<evidence type="ECO:0000313" key="1">
    <source>
        <dbReference type="EMBL" id="KAH7925458.1"/>
    </source>
</evidence>
<proteinExistence type="predicted"/>
<organism evidence="1 2">
    <name type="scientific">Leucogyrophana mollusca</name>
    <dbReference type="NCBI Taxonomy" id="85980"/>
    <lineage>
        <taxon>Eukaryota</taxon>
        <taxon>Fungi</taxon>
        <taxon>Dikarya</taxon>
        <taxon>Basidiomycota</taxon>
        <taxon>Agaricomycotina</taxon>
        <taxon>Agaricomycetes</taxon>
        <taxon>Agaricomycetidae</taxon>
        <taxon>Boletales</taxon>
        <taxon>Boletales incertae sedis</taxon>
        <taxon>Leucogyrophana</taxon>
    </lineage>
</organism>
<sequence length="240" mass="25799">MAPARPERNRKPYARPRASDGSWVHDRAPLSSVSVLKSSPPANGNTANTRLVVSNLHYEVTPKDLTSIFGQIGTLVREPLIRYDRSGRSSGVAIVSFETPADATRARNQFNGILAKGQPMEITFDNAPPRRLRTTSMPGLSTSSLLSRIEKPSLAERLGGGVGHKQSQGGSGPIRTRGAPRPKAAAPQKPKVPRPARAQPKTAEELDKELDFFMGDDKTTAGKESAPEVLVASAEDIEMA</sequence>
<evidence type="ECO:0000313" key="2">
    <source>
        <dbReference type="Proteomes" id="UP000790709"/>
    </source>
</evidence>
<gene>
    <name evidence="1" type="ORF">BV22DRAFT_1129031</name>
</gene>
<dbReference type="EMBL" id="MU266402">
    <property type="protein sequence ID" value="KAH7925458.1"/>
    <property type="molecule type" value="Genomic_DNA"/>
</dbReference>
<reference evidence="1" key="1">
    <citation type="journal article" date="2021" name="New Phytol.">
        <title>Evolutionary innovations through gain and loss of genes in the ectomycorrhizal Boletales.</title>
        <authorList>
            <person name="Wu G."/>
            <person name="Miyauchi S."/>
            <person name="Morin E."/>
            <person name="Kuo A."/>
            <person name="Drula E."/>
            <person name="Varga T."/>
            <person name="Kohler A."/>
            <person name="Feng B."/>
            <person name="Cao Y."/>
            <person name="Lipzen A."/>
            <person name="Daum C."/>
            <person name="Hundley H."/>
            <person name="Pangilinan J."/>
            <person name="Johnson J."/>
            <person name="Barry K."/>
            <person name="LaButti K."/>
            <person name="Ng V."/>
            <person name="Ahrendt S."/>
            <person name="Min B."/>
            <person name="Choi I.G."/>
            <person name="Park H."/>
            <person name="Plett J.M."/>
            <person name="Magnuson J."/>
            <person name="Spatafora J.W."/>
            <person name="Nagy L.G."/>
            <person name="Henrissat B."/>
            <person name="Grigoriev I.V."/>
            <person name="Yang Z.L."/>
            <person name="Xu J."/>
            <person name="Martin F.M."/>
        </authorList>
    </citation>
    <scope>NUCLEOTIDE SEQUENCE</scope>
    <source>
        <strain evidence="1">KUC20120723A-06</strain>
    </source>
</reference>
<protein>
    <submittedName>
        <fullName evidence="1">RNA-binding domain-containing protein</fullName>
    </submittedName>
</protein>
<accession>A0ACB8BJK6</accession>
<dbReference type="Proteomes" id="UP000790709">
    <property type="component" value="Unassembled WGS sequence"/>
</dbReference>
<name>A0ACB8BJK6_9AGAM</name>
<keyword evidence="2" id="KW-1185">Reference proteome</keyword>
<comment type="caution">
    <text evidence="1">The sequence shown here is derived from an EMBL/GenBank/DDBJ whole genome shotgun (WGS) entry which is preliminary data.</text>
</comment>